<dbReference type="Gene3D" id="2.40.260.10">
    <property type="entry name" value="Sortase"/>
    <property type="match status" value="1"/>
</dbReference>
<dbReference type="Pfam" id="PF04203">
    <property type="entry name" value="Sortase"/>
    <property type="match status" value="1"/>
</dbReference>
<dbReference type="NCBIfam" id="TIGR01076">
    <property type="entry name" value="sortase_fam"/>
    <property type="match status" value="1"/>
</dbReference>
<sequence>MFQKIISALLITAGICLVIVGYMKIVDGQRQVDQSFQSAQAAIQQKGKADSPFVPKAGETIGLLHIPKLKAELPIVEGTAAEDLAKGVGHYHESYFPNEQGQIVLSGHRDTVFRRTGELVKGDQLVIELSYGRFTYEIEKTKIVKKDDQSIITLQQEKEELILTTCYPFSFIGPAPNRYIIYGKRV</sequence>
<organism evidence="4">
    <name type="scientific">Bacillus sp. BS1807G30</name>
    <dbReference type="NCBI Taxonomy" id="3153756"/>
    <lineage>
        <taxon>Bacteria</taxon>
        <taxon>Bacillati</taxon>
        <taxon>Bacillota</taxon>
        <taxon>Bacilli</taxon>
        <taxon>Bacillales</taxon>
        <taxon>Bacillaceae</taxon>
        <taxon>Bacillus</taxon>
    </lineage>
</organism>
<evidence type="ECO:0000256" key="2">
    <source>
        <dbReference type="PIRSR" id="PIRSR605754-1"/>
    </source>
</evidence>
<proteinExistence type="predicted"/>
<dbReference type="EMBL" id="CP157353">
    <property type="protein sequence ID" value="XBM04570.1"/>
    <property type="molecule type" value="Genomic_DNA"/>
</dbReference>
<feature type="active site" description="Proton donor/acceptor" evidence="2">
    <location>
        <position position="108"/>
    </location>
</feature>
<evidence type="ECO:0000313" key="4">
    <source>
        <dbReference type="EMBL" id="XBM04570.1"/>
    </source>
</evidence>
<dbReference type="AlphaFoldDB" id="A0AAU7FKI5"/>
<dbReference type="SUPFAM" id="SSF63817">
    <property type="entry name" value="Sortase"/>
    <property type="match status" value="1"/>
</dbReference>
<feature type="active site" description="Acyl-thioester intermediate" evidence="2">
    <location>
        <position position="166"/>
    </location>
</feature>
<dbReference type="InterPro" id="IPR005754">
    <property type="entry name" value="Sortase"/>
</dbReference>
<feature type="transmembrane region" description="Helical" evidence="3">
    <location>
        <begin position="6"/>
        <end position="25"/>
    </location>
</feature>
<evidence type="ECO:0000256" key="1">
    <source>
        <dbReference type="ARBA" id="ARBA00022801"/>
    </source>
</evidence>
<dbReference type="InterPro" id="IPR053525">
    <property type="entry name" value="Sortase_D"/>
</dbReference>
<dbReference type="NCBIfam" id="NF033746">
    <property type="entry name" value="class_D_sortase"/>
    <property type="match status" value="1"/>
</dbReference>
<protein>
    <submittedName>
        <fullName evidence="4">Class D sortase</fullName>
    </submittedName>
</protein>
<dbReference type="InterPro" id="IPR041999">
    <property type="entry name" value="Sortase_D_1"/>
</dbReference>
<keyword evidence="3" id="KW-1133">Transmembrane helix</keyword>
<dbReference type="CDD" id="cd05828">
    <property type="entry name" value="Sortase_D_1"/>
    <property type="match status" value="1"/>
</dbReference>
<gene>
    <name evidence="4" type="ORF">ABG082_02020</name>
</gene>
<keyword evidence="1" id="KW-0378">Hydrolase</keyword>
<evidence type="ECO:0000256" key="3">
    <source>
        <dbReference type="SAM" id="Phobius"/>
    </source>
</evidence>
<keyword evidence="3" id="KW-0472">Membrane</keyword>
<accession>A0AAU7FKI5</accession>
<name>A0AAU7FKI5_9BACI</name>
<dbReference type="RefSeq" id="WP_008347291.1">
    <property type="nucleotide sequence ID" value="NZ_CP157353.1"/>
</dbReference>
<keyword evidence="3" id="KW-0812">Transmembrane</keyword>
<dbReference type="InterPro" id="IPR023365">
    <property type="entry name" value="Sortase_dom-sf"/>
</dbReference>
<reference evidence="4" key="1">
    <citation type="submission" date="2024-05" db="EMBL/GenBank/DDBJ databases">
        <authorList>
            <person name="Liu Z."/>
        </authorList>
    </citation>
    <scope>NUCLEOTIDE SEQUENCE</scope>
    <source>
        <strain evidence="4">BS1807G30</strain>
    </source>
</reference>
<dbReference type="GO" id="GO:0016787">
    <property type="term" value="F:hydrolase activity"/>
    <property type="evidence" value="ECO:0007669"/>
    <property type="project" value="UniProtKB-KW"/>
</dbReference>